<sequence length="616" mass="69341">MKTYRKLFSLMGSPSSYGSRMSLQVVRHTVAGYMDDLPVELLIDILLWLSERDLVRCRMVSRRFRATIDEAPVLQYSLELWATGYQDNPGCALSSAEKLKKLKDTRESCKCAEWLNSCGTSLSSDILDDMVHKQYYGNLFVGFSKSRKINGAKLWSTVRCLHLEPTGVNAEKGQHVRSSDWTILFDHPAEAFAVDPSEHLLVLLNYKQRIINSLEWYYEIRLASLLDGTLRSCSGVTSLRFPAPIRHFQEIPGMQIEGDRLGIATPSLFAAERHPSRVMHLTIINHVTGYVETHLTKNHYHGIEFAAFSFIFVTRSSLIMAVPQSDCFTLELHVLEPNTAQDADTPYIALHIRTYKLPQYKPARTSTESTPSMTRTYYPSMITASSTCPFSLSPSSALLHLRRRYVGHEQWAKKPSHMDLFIPISMFIDAIEQSRDAAILRIVQWAEWGPTHSRLFVFNVPQTIAGYGPLVLIGHTLLDFTPLDLARDVCRGLTRRSSPFPTSKLSVNLPQLMRRKGSPAKRTDETTQSSGFQKAFKSESLPRYTIVSEPSCVPNGVGSIFLDEVTTSLPYRTIDTGLEGSQSRCVWGGEVWVSYSMTSATQPSDSAVICYPNAIR</sequence>
<dbReference type="EMBL" id="MU274902">
    <property type="protein sequence ID" value="KAI0093444.1"/>
    <property type="molecule type" value="Genomic_DNA"/>
</dbReference>
<evidence type="ECO:0000313" key="1">
    <source>
        <dbReference type="EMBL" id="KAI0093444.1"/>
    </source>
</evidence>
<proteinExistence type="predicted"/>
<accession>A0ACB8UHB9</accession>
<keyword evidence="2" id="KW-1185">Reference proteome</keyword>
<dbReference type="Proteomes" id="UP001055072">
    <property type="component" value="Unassembled WGS sequence"/>
</dbReference>
<evidence type="ECO:0000313" key="2">
    <source>
        <dbReference type="Proteomes" id="UP001055072"/>
    </source>
</evidence>
<gene>
    <name evidence="1" type="ORF">BDY19DRAFT_1053881</name>
</gene>
<name>A0ACB8UHB9_9APHY</name>
<reference evidence="1" key="1">
    <citation type="journal article" date="2021" name="Environ. Microbiol.">
        <title>Gene family expansions and transcriptome signatures uncover fungal adaptations to wood decay.</title>
        <authorList>
            <person name="Hage H."/>
            <person name="Miyauchi S."/>
            <person name="Viragh M."/>
            <person name="Drula E."/>
            <person name="Min B."/>
            <person name="Chaduli D."/>
            <person name="Navarro D."/>
            <person name="Favel A."/>
            <person name="Norest M."/>
            <person name="Lesage-Meessen L."/>
            <person name="Balint B."/>
            <person name="Merenyi Z."/>
            <person name="de Eugenio L."/>
            <person name="Morin E."/>
            <person name="Martinez A.T."/>
            <person name="Baldrian P."/>
            <person name="Stursova M."/>
            <person name="Martinez M.J."/>
            <person name="Novotny C."/>
            <person name="Magnuson J.K."/>
            <person name="Spatafora J.W."/>
            <person name="Maurice S."/>
            <person name="Pangilinan J."/>
            <person name="Andreopoulos W."/>
            <person name="LaButti K."/>
            <person name="Hundley H."/>
            <person name="Na H."/>
            <person name="Kuo A."/>
            <person name="Barry K."/>
            <person name="Lipzen A."/>
            <person name="Henrissat B."/>
            <person name="Riley R."/>
            <person name="Ahrendt S."/>
            <person name="Nagy L.G."/>
            <person name="Grigoriev I.V."/>
            <person name="Martin F."/>
            <person name="Rosso M.N."/>
        </authorList>
    </citation>
    <scope>NUCLEOTIDE SEQUENCE</scope>
    <source>
        <strain evidence="1">CBS 384.51</strain>
    </source>
</reference>
<comment type="caution">
    <text evidence="1">The sequence shown here is derived from an EMBL/GenBank/DDBJ whole genome shotgun (WGS) entry which is preliminary data.</text>
</comment>
<protein>
    <submittedName>
        <fullName evidence="1">Uncharacterized protein</fullName>
    </submittedName>
</protein>
<organism evidence="1 2">
    <name type="scientific">Irpex rosettiformis</name>
    <dbReference type="NCBI Taxonomy" id="378272"/>
    <lineage>
        <taxon>Eukaryota</taxon>
        <taxon>Fungi</taxon>
        <taxon>Dikarya</taxon>
        <taxon>Basidiomycota</taxon>
        <taxon>Agaricomycotina</taxon>
        <taxon>Agaricomycetes</taxon>
        <taxon>Polyporales</taxon>
        <taxon>Irpicaceae</taxon>
        <taxon>Irpex</taxon>
    </lineage>
</organism>